<evidence type="ECO:0000256" key="1">
    <source>
        <dbReference type="SAM" id="MobiDB-lite"/>
    </source>
</evidence>
<keyword evidence="3" id="KW-1185">Reference proteome</keyword>
<dbReference type="Proteomes" id="UP001161247">
    <property type="component" value="Chromosome 2"/>
</dbReference>
<proteinExistence type="predicted"/>
<dbReference type="EMBL" id="OX459119">
    <property type="protein sequence ID" value="CAI9095262.1"/>
    <property type="molecule type" value="Genomic_DNA"/>
</dbReference>
<organism evidence="2 3">
    <name type="scientific">Oldenlandia corymbosa var. corymbosa</name>
    <dbReference type="NCBI Taxonomy" id="529605"/>
    <lineage>
        <taxon>Eukaryota</taxon>
        <taxon>Viridiplantae</taxon>
        <taxon>Streptophyta</taxon>
        <taxon>Embryophyta</taxon>
        <taxon>Tracheophyta</taxon>
        <taxon>Spermatophyta</taxon>
        <taxon>Magnoliopsida</taxon>
        <taxon>eudicotyledons</taxon>
        <taxon>Gunneridae</taxon>
        <taxon>Pentapetalae</taxon>
        <taxon>asterids</taxon>
        <taxon>lamiids</taxon>
        <taxon>Gentianales</taxon>
        <taxon>Rubiaceae</taxon>
        <taxon>Rubioideae</taxon>
        <taxon>Spermacoceae</taxon>
        <taxon>Hedyotis-Oldenlandia complex</taxon>
        <taxon>Oldenlandia</taxon>
    </lineage>
</organism>
<feature type="compositionally biased region" description="Basic and acidic residues" evidence="1">
    <location>
        <begin position="49"/>
        <end position="60"/>
    </location>
</feature>
<reference evidence="2" key="1">
    <citation type="submission" date="2023-03" db="EMBL/GenBank/DDBJ databases">
        <authorList>
            <person name="Julca I."/>
        </authorList>
    </citation>
    <scope>NUCLEOTIDE SEQUENCE</scope>
</reference>
<gene>
    <name evidence="2" type="ORF">OLC1_LOCUS6274</name>
</gene>
<feature type="region of interest" description="Disordered" evidence="1">
    <location>
        <begin position="41"/>
        <end position="144"/>
    </location>
</feature>
<accession>A0AAV1CL37</accession>
<dbReference type="PANTHER" id="PTHR34835:SF90">
    <property type="entry name" value="AMINOTRANSFERASE-LIKE PLANT MOBILE DOMAIN-CONTAINING PROTEIN"/>
    <property type="match status" value="1"/>
</dbReference>
<name>A0AAV1CL37_OLDCO</name>
<dbReference type="PANTHER" id="PTHR34835">
    <property type="entry name" value="OS07G0283600 PROTEIN-RELATED"/>
    <property type="match status" value="1"/>
</dbReference>
<sequence>MLLIAMDFGDKANKKHLKLHLFIALKEARTKYRHEWISASHNLNCNPDRSPDPEPEKILELPEGTLTIYKKQKSTQEEQEEQSPVQTPRPHNLWRKPKRKKSTPTGNPKQLVVVVDNDDKKPKKKRTKPENNKLMIGQDPQPISSEDSVKKFETRMTPNHLFQLISEINKPTDLKEEPDAVDYRQLQRQAIRDMGFCALLDLKIKNIPTALCNFLANNFQTDARQVLLNGNNVLDIKQEDVVVVLDLPRGP</sequence>
<dbReference type="AlphaFoldDB" id="A0AAV1CL37"/>
<evidence type="ECO:0000313" key="2">
    <source>
        <dbReference type="EMBL" id="CAI9095262.1"/>
    </source>
</evidence>
<evidence type="ECO:0000313" key="3">
    <source>
        <dbReference type="Proteomes" id="UP001161247"/>
    </source>
</evidence>
<feature type="compositionally biased region" description="Basic residues" evidence="1">
    <location>
        <begin position="92"/>
        <end position="102"/>
    </location>
</feature>
<protein>
    <submittedName>
        <fullName evidence="2">OLC1v1031161C1</fullName>
    </submittedName>
</protein>